<dbReference type="InterPro" id="IPR002182">
    <property type="entry name" value="NB-ARC"/>
</dbReference>
<keyword evidence="2" id="KW-0611">Plant defense</keyword>
<dbReference type="SUPFAM" id="SSF52540">
    <property type="entry name" value="P-loop containing nucleoside triphosphate hydrolases"/>
    <property type="match status" value="1"/>
</dbReference>
<gene>
    <name evidence="6" type="primary">LOC132800668</name>
</gene>
<dbReference type="InterPro" id="IPR058922">
    <property type="entry name" value="WHD_DRP"/>
</dbReference>
<dbReference type="RefSeq" id="XP_060670863.1">
    <property type="nucleotide sequence ID" value="XM_060814880.1"/>
</dbReference>
<dbReference type="Pfam" id="PF00931">
    <property type="entry name" value="NB-ARC"/>
    <property type="match status" value="1"/>
</dbReference>
<evidence type="ECO:0000313" key="5">
    <source>
        <dbReference type="Proteomes" id="UP001652623"/>
    </source>
</evidence>
<evidence type="ECO:0000313" key="6">
    <source>
        <dbReference type="RefSeq" id="XP_060670863.1"/>
    </source>
</evidence>
<evidence type="ECO:0000259" key="4">
    <source>
        <dbReference type="Pfam" id="PF23559"/>
    </source>
</evidence>
<keyword evidence="5" id="KW-1185">Reference proteome</keyword>
<organism evidence="5 6">
    <name type="scientific">Ziziphus jujuba</name>
    <name type="common">Chinese jujube</name>
    <name type="synonym">Ziziphus sativa</name>
    <dbReference type="NCBI Taxonomy" id="326968"/>
    <lineage>
        <taxon>Eukaryota</taxon>
        <taxon>Viridiplantae</taxon>
        <taxon>Streptophyta</taxon>
        <taxon>Embryophyta</taxon>
        <taxon>Tracheophyta</taxon>
        <taxon>Spermatophyta</taxon>
        <taxon>Magnoliopsida</taxon>
        <taxon>eudicotyledons</taxon>
        <taxon>Gunneridae</taxon>
        <taxon>Pentapetalae</taxon>
        <taxon>rosids</taxon>
        <taxon>fabids</taxon>
        <taxon>Rosales</taxon>
        <taxon>Rhamnaceae</taxon>
        <taxon>Paliureae</taxon>
        <taxon>Ziziphus</taxon>
    </lineage>
</organism>
<evidence type="ECO:0000256" key="1">
    <source>
        <dbReference type="ARBA" id="ARBA00022737"/>
    </source>
</evidence>
<evidence type="ECO:0000259" key="3">
    <source>
        <dbReference type="Pfam" id="PF00931"/>
    </source>
</evidence>
<accession>A0ABM4A2B3</accession>
<dbReference type="InterPro" id="IPR042197">
    <property type="entry name" value="Apaf_helical"/>
</dbReference>
<dbReference type="Gene3D" id="1.10.10.10">
    <property type="entry name" value="Winged helix-like DNA-binding domain superfamily/Winged helix DNA-binding domain"/>
    <property type="match status" value="1"/>
</dbReference>
<reference evidence="6" key="1">
    <citation type="submission" date="2025-08" db="UniProtKB">
        <authorList>
            <consortium name="RefSeq"/>
        </authorList>
    </citation>
    <scope>IDENTIFICATION</scope>
    <source>
        <tissue evidence="6">Seedling</tissue>
    </source>
</reference>
<dbReference type="PANTHER" id="PTHR23155:SF1071">
    <property type="entry name" value="DISEASE RESISTANCE RPP13-LIKE PROTEIN 1"/>
    <property type="match status" value="1"/>
</dbReference>
<feature type="domain" description="Disease resistance protein winged helix" evidence="4">
    <location>
        <begin position="291"/>
        <end position="334"/>
    </location>
</feature>
<evidence type="ECO:0000256" key="2">
    <source>
        <dbReference type="ARBA" id="ARBA00022821"/>
    </source>
</evidence>
<dbReference type="InterPro" id="IPR027417">
    <property type="entry name" value="P-loop_NTPase"/>
</dbReference>
<dbReference type="Gene3D" id="3.40.50.300">
    <property type="entry name" value="P-loop containing nucleotide triphosphate hydrolases"/>
    <property type="match status" value="1"/>
</dbReference>
<dbReference type="Proteomes" id="UP001652623">
    <property type="component" value="Chromosome 2"/>
</dbReference>
<name>A0ABM4A2B3_ZIZJJ</name>
<sequence length="334" mass="39709">MTKWYRLTTPHLTSSMFLIVELRLPCCENSYENVVMKTEKMKKFYKLPQSVRQRTFICTPHIFMWAHVVGVVVAIDGKKRILLDEKWKKTKLPAEKVTGQDFDRGKSLNVLHKTFVKALRMKKFLLVLDYVSFQNFLPLWHTFKSHFRWAKHGSEIILTTQNNQVARAMGNLLFYHLRTMSHEDSCRLFQRYAFKRYAFDDVNLGVHPELEIIGRQIVEKCQGLPLAVKLLGCLLSNHVKIYEKCKWDEVLCSNVDKWYLCIKENDIITALWRSYYYLPPHLKQCLAYCSIFPKGYEFDKEDLIKLWMAEDLLIPQNYMRMEYIGEKYFDNLLS</sequence>
<dbReference type="PRINTS" id="PR00364">
    <property type="entry name" value="DISEASERSIST"/>
</dbReference>
<dbReference type="PANTHER" id="PTHR23155">
    <property type="entry name" value="DISEASE RESISTANCE PROTEIN RP"/>
    <property type="match status" value="1"/>
</dbReference>
<protein>
    <submittedName>
        <fullName evidence="6">Disease resistance RPP13-like protein 1</fullName>
    </submittedName>
</protein>
<dbReference type="InterPro" id="IPR044974">
    <property type="entry name" value="Disease_R_plants"/>
</dbReference>
<dbReference type="Pfam" id="PF23559">
    <property type="entry name" value="WHD_DRP"/>
    <property type="match status" value="1"/>
</dbReference>
<proteinExistence type="predicted"/>
<dbReference type="Gene3D" id="1.10.8.430">
    <property type="entry name" value="Helical domain of apoptotic protease-activating factors"/>
    <property type="match status" value="1"/>
</dbReference>
<dbReference type="InterPro" id="IPR036388">
    <property type="entry name" value="WH-like_DNA-bd_sf"/>
</dbReference>
<dbReference type="GeneID" id="132800668"/>
<keyword evidence="1" id="KW-0677">Repeat</keyword>
<feature type="domain" description="NB-ARC" evidence="3">
    <location>
        <begin position="106"/>
        <end position="196"/>
    </location>
</feature>